<dbReference type="PROSITE" id="PS50011">
    <property type="entry name" value="PROTEIN_KINASE_DOM"/>
    <property type="match status" value="1"/>
</dbReference>
<feature type="binding site" evidence="5">
    <location>
        <position position="129"/>
    </location>
    <ligand>
        <name>ATP</name>
        <dbReference type="ChEBI" id="CHEBI:30616"/>
    </ligand>
</feature>
<feature type="compositionally biased region" description="Basic and acidic residues" evidence="7">
    <location>
        <begin position="144"/>
        <end position="155"/>
    </location>
</feature>
<dbReference type="InterPro" id="IPR008271">
    <property type="entry name" value="Ser/Thr_kinase_AS"/>
</dbReference>
<keyword evidence="3" id="KW-0418">Kinase</keyword>
<evidence type="ECO:0000256" key="7">
    <source>
        <dbReference type="SAM" id="MobiDB-lite"/>
    </source>
</evidence>
<evidence type="ECO:0000256" key="3">
    <source>
        <dbReference type="ARBA" id="ARBA00022777"/>
    </source>
</evidence>
<protein>
    <recommendedName>
        <fullName evidence="8">Protein kinase domain-containing protein</fullName>
    </recommendedName>
</protein>
<dbReference type="PANTHER" id="PTHR44329">
    <property type="entry name" value="SERINE/THREONINE-PROTEIN KINASE TNNI3K-RELATED"/>
    <property type="match status" value="1"/>
</dbReference>
<dbReference type="InterPro" id="IPR000719">
    <property type="entry name" value="Prot_kinase_dom"/>
</dbReference>
<dbReference type="InterPro" id="IPR051681">
    <property type="entry name" value="Ser/Thr_Kinases-Pseudokinases"/>
</dbReference>
<comment type="similarity">
    <text evidence="6">Belongs to the protein kinase superfamily.</text>
</comment>
<dbReference type="Gene3D" id="1.10.510.10">
    <property type="entry name" value="Transferase(Phosphotransferase) domain 1"/>
    <property type="match status" value="1"/>
</dbReference>
<reference evidence="10" key="1">
    <citation type="journal article" date="2016" name="Nat. Commun.">
        <title>The Gonium pectorale genome demonstrates co-option of cell cycle regulation during the evolution of multicellularity.</title>
        <authorList>
            <person name="Hanschen E.R."/>
            <person name="Marriage T.N."/>
            <person name="Ferris P.J."/>
            <person name="Hamaji T."/>
            <person name="Toyoda A."/>
            <person name="Fujiyama A."/>
            <person name="Neme R."/>
            <person name="Noguchi H."/>
            <person name="Minakuchi Y."/>
            <person name="Suzuki M."/>
            <person name="Kawai-Toyooka H."/>
            <person name="Smith D.R."/>
            <person name="Sparks H."/>
            <person name="Anderson J."/>
            <person name="Bakaric R."/>
            <person name="Luria V."/>
            <person name="Karger A."/>
            <person name="Kirschner M.W."/>
            <person name="Durand P.M."/>
            <person name="Michod R.E."/>
            <person name="Nozaki H."/>
            <person name="Olson B.J."/>
        </authorList>
    </citation>
    <scope>NUCLEOTIDE SEQUENCE [LARGE SCALE GENOMIC DNA]</scope>
    <source>
        <strain evidence="10">NIES-2863</strain>
    </source>
</reference>
<keyword evidence="1" id="KW-0808">Transferase</keyword>
<keyword evidence="4 5" id="KW-0067">ATP-binding</keyword>
<gene>
    <name evidence="9" type="ORF">GPECTOR_72g600</name>
</gene>
<organism evidence="9 10">
    <name type="scientific">Gonium pectorale</name>
    <name type="common">Green alga</name>
    <dbReference type="NCBI Taxonomy" id="33097"/>
    <lineage>
        <taxon>Eukaryota</taxon>
        <taxon>Viridiplantae</taxon>
        <taxon>Chlorophyta</taxon>
        <taxon>core chlorophytes</taxon>
        <taxon>Chlorophyceae</taxon>
        <taxon>CS clade</taxon>
        <taxon>Chlamydomonadales</taxon>
        <taxon>Volvocaceae</taxon>
        <taxon>Gonium</taxon>
    </lineage>
</organism>
<dbReference type="InterPro" id="IPR017441">
    <property type="entry name" value="Protein_kinase_ATP_BS"/>
</dbReference>
<evidence type="ECO:0000259" key="8">
    <source>
        <dbReference type="PROSITE" id="PS50011"/>
    </source>
</evidence>
<dbReference type="SMART" id="SM00220">
    <property type="entry name" value="S_TKc"/>
    <property type="match status" value="1"/>
</dbReference>
<evidence type="ECO:0000313" key="9">
    <source>
        <dbReference type="EMBL" id="KXZ44153.1"/>
    </source>
</evidence>
<dbReference type="Proteomes" id="UP000075714">
    <property type="component" value="Unassembled WGS sequence"/>
</dbReference>
<dbReference type="EMBL" id="LSYV01000073">
    <property type="protein sequence ID" value="KXZ44153.1"/>
    <property type="molecule type" value="Genomic_DNA"/>
</dbReference>
<dbReference type="GO" id="GO:0004674">
    <property type="term" value="F:protein serine/threonine kinase activity"/>
    <property type="evidence" value="ECO:0007669"/>
    <property type="project" value="UniProtKB-KW"/>
</dbReference>
<sequence>MPAPDPLISVVAAVPPGDQLQSEGSCTGASEQVPQQQHQSISGGAGLTGQQLLAGAQPAELCPLLPVTPLTPIAPGVNLNLQYDPAAAADSDAEGGAGCEVKLLGATLGAGASGRVVLGAYRGERVAVKILNVGLCDGSNVERPGGKEQQLERSGELAQPSMEAGGGAALSASPPQGGATAVVTDPGAMQEEQVVACQTMEVTGPVTTAAHKMGQEVEVLARCQHPNVIRLLAASLNGPRPCLVMELMESSLDRMLYGGEEPRVLPLPTVAQALAYLHPTILHRDLKPGNILVSQLENPKPIVKLADFGLSRLRSHTLVTRRPEVGTAAYMAPETFDVSNHIITDRADMYAFGVILWEMLSGCQPWKGMTLVQVAFTISLLKHRLPMDRLPPERCPPRLRGIIEACWDEDPARRPAAAELVKKLLLLQEVWPADVHL</sequence>
<name>A0A150G2W2_GONPE</name>
<feature type="region of interest" description="Disordered" evidence="7">
    <location>
        <begin position="19"/>
        <end position="42"/>
    </location>
</feature>
<feature type="compositionally biased region" description="Low complexity" evidence="7">
    <location>
        <begin position="169"/>
        <end position="179"/>
    </location>
</feature>
<keyword evidence="10" id="KW-1185">Reference proteome</keyword>
<dbReference type="Gene3D" id="3.30.200.20">
    <property type="entry name" value="Phosphorylase Kinase, domain 1"/>
    <property type="match status" value="1"/>
</dbReference>
<evidence type="ECO:0000256" key="4">
    <source>
        <dbReference type="ARBA" id="ARBA00022840"/>
    </source>
</evidence>
<evidence type="ECO:0000256" key="1">
    <source>
        <dbReference type="ARBA" id="ARBA00022679"/>
    </source>
</evidence>
<evidence type="ECO:0000256" key="6">
    <source>
        <dbReference type="RuleBase" id="RU000304"/>
    </source>
</evidence>
<dbReference type="PROSITE" id="PS00108">
    <property type="entry name" value="PROTEIN_KINASE_ST"/>
    <property type="match status" value="1"/>
</dbReference>
<dbReference type="SUPFAM" id="SSF56112">
    <property type="entry name" value="Protein kinase-like (PK-like)"/>
    <property type="match status" value="1"/>
</dbReference>
<proteinExistence type="inferred from homology"/>
<evidence type="ECO:0000313" key="10">
    <source>
        <dbReference type="Proteomes" id="UP000075714"/>
    </source>
</evidence>
<dbReference type="AlphaFoldDB" id="A0A150G2W2"/>
<feature type="domain" description="Protein kinase" evidence="8">
    <location>
        <begin position="102"/>
        <end position="426"/>
    </location>
</feature>
<dbReference type="InterPro" id="IPR011009">
    <property type="entry name" value="Kinase-like_dom_sf"/>
</dbReference>
<dbReference type="GO" id="GO:0005524">
    <property type="term" value="F:ATP binding"/>
    <property type="evidence" value="ECO:0007669"/>
    <property type="project" value="UniProtKB-UniRule"/>
</dbReference>
<dbReference type="STRING" id="33097.A0A150G2W2"/>
<dbReference type="PANTHER" id="PTHR44329:SF214">
    <property type="entry name" value="PROTEIN KINASE DOMAIN-CONTAINING PROTEIN"/>
    <property type="match status" value="1"/>
</dbReference>
<accession>A0A150G2W2</accession>
<keyword evidence="6" id="KW-0723">Serine/threonine-protein kinase</keyword>
<comment type="caution">
    <text evidence="9">The sequence shown here is derived from an EMBL/GenBank/DDBJ whole genome shotgun (WGS) entry which is preliminary data.</text>
</comment>
<feature type="region of interest" description="Disordered" evidence="7">
    <location>
        <begin position="141"/>
        <end position="180"/>
    </location>
</feature>
<dbReference type="Pfam" id="PF00069">
    <property type="entry name" value="Pkinase"/>
    <property type="match status" value="1"/>
</dbReference>
<dbReference type="PROSITE" id="PS00107">
    <property type="entry name" value="PROTEIN_KINASE_ATP"/>
    <property type="match status" value="1"/>
</dbReference>
<keyword evidence="2 5" id="KW-0547">Nucleotide-binding</keyword>
<evidence type="ECO:0000256" key="2">
    <source>
        <dbReference type="ARBA" id="ARBA00022741"/>
    </source>
</evidence>
<evidence type="ECO:0000256" key="5">
    <source>
        <dbReference type="PROSITE-ProRule" id="PRU10141"/>
    </source>
</evidence>
<dbReference type="OrthoDB" id="4062651at2759"/>